<feature type="transmembrane region" description="Helical" evidence="1">
    <location>
        <begin position="39"/>
        <end position="56"/>
    </location>
</feature>
<evidence type="ECO:0000256" key="1">
    <source>
        <dbReference type="SAM" id="Phobius"/>
    </source>
</evidence>
<protein>
    <submittedName>
        <fullName evidence="2">Uncharacterized protein DUF4199</fullName>
    </submittedName>
</protein>
<evidence type="ECO:0000313" key="3">
    <source>
        <dbReference type="Proteomes" id="UP000295468"/>
    </source>
</evidence>
<dbReference type="RefSeq" id="WP_133642565.1">
    <property type="nucleotide sequence ID" value="NZ_SNYI01000001.1"/>
</dbReference>
<evidence type="ECO:0000313" key="2">
    <source>
        <dbReference type="EMBL" id="TDQ32512.1"/>
    </source>
</evidence>
<gene>
    <name evidence="2" type="ORF">CLV82_0341</name>
</gene>
<proteinExistence type="predicted"/>
<feature type="transmembrane region" description="Helical" evidence="1">
    <location>
        <begin position="12"/>
        <end position="33"/>
    </location>
</feature>
<dbReference type="Pfam" id="PF13858">
    <property type="entry name" value="DUF4199"/>
    <property type="match status" value="1"/>
</dbReference>
<sequence>MKIKSIIIRYGVYGLLTGIILFLLVLGLGSGLSFGAQEMVGYSVILISLAFIYPGVKKFRDEKQGGHIGYRKATLVGLLIATFSGIGIAIADFIYLTLINPDFFTEYSSNLRTQGYKGEIPDYGSGFMAAIMFLTVMAAGIIVAVGTAILLRKKRPR</sequence>
<dbReference type="OrthoDB" id="6384283at2"/>
<comment type="caution">
    <text evidence="2">The sequence shown here is derived from an EMBL/GenBank/DDBJ whole genome shotgun (WGS) entry which is preliminary data.</text>
</comment>
<keyword evidence="1" id="KW-0812">Transmembrane</keyword>
<keyword evidence="1" id="KW-1133">Transmembrane helix</keyword>
<name>A0A4R6TM00_9FLAO</name>
<reference evidence="2 3" key="1">
    <citation type="submission" date="2019-03" db="EMBL/GenBank/DDBJ databases">
        <title>Genomic Encyclopedia of Archaeal and Bacterial Type Strains, Phase II (KMG-II): from individual species to whole genera.</title>
        <authorList>
            <person name="Goeker M."/>
        </authorList>
    </citation>
    <scope>NUCLEOTIDE SEQUENCE [LARGE SCALE GENOMIC DNA]</scope>
    <source>
        <strain evidence="2 3">DSM 18435</strain>
    </source>
</reference>
<keyword evidence="1" id="KW-0472">Membrane</keyword>
<feature type="transmembrane region" description="Helical" evidence="1">
    <location>
        <begin position="76"/>
        <end position="98"/>
    </location>
</feature>
<dbReference type="AlphaFoldDB" id="A0A4R6TM00"/>
<feature type="transmembrane region" description="Helical" evidence="1">
    <location>
        <begin position="127"/>
        <end position="151"/>
    </location>
</feature>
<dbReference type="InterPro" id="IPR025250">
    <property type="entry name" value="DUF4199"/>
</dbReference>
<dbReference type="Proteomes" id="UP000295468">
    <property type="component" value="Unassembled WGS sequence"/>
</dbReference>
<keyword evidence="3" id="KW-1185">Reference proteome</keyword>
<dbReference type="EMBL" id="SNYI01000001">
    <property type="protein sequence ID" value="TDQ32512.1"/>
    <property type="molecule type" value="Genomic_DNA"/>
</dbReference>
<organism evidence="2 3">
    <name type="scientific">Zeaxanthinibacter enoshimensis</name>
    <dbReference type="NCBI Taxonomy" id="392009"/>
    <lineage>
        <taxon>Bacteria</taxon>
        <taxon>Pseudomonadati</taxon>
        <taxon>Bacteroidota</taxon>
        <taxon>Flavobacteriia</taxon>
        <taxon>Flavobacteriales</taxon>
        <taxon>Flavobacteriaceae</taxon>
        <taxon>Zeaxanthinibacter</taxon>
    </lineage>
</organism>
<accession>A0A4R6TM00</accession>